<dbReference type="Pfam" id="PF14404">
    <property type="entry name" value="Strep_pep"/>
    <property type="match status" value="1"/>
</dbReference>
<evidence type="ECO:0000313" key="2">
    <source>
        <dbReference type="Proteomes" id="UP000275401"/>
    </source>
</evidence>
<proteinExistence type="predicted"/>
<comment type="caution">
    <text evidence="1">The sequence shown here is derived from an EMBL/GenBank/DDBJ whole genome shotgun (WGS) entry which is preliminary data.</text>
</comment>
<dbReference type="Proteomes" id="UP000275401">
    <property type="component" value="Unassembled WGS sequence"/>
</dbReference>
<dbReference type="RefSeq" id="WP_055552772.1">
    <property type="nucleotide sequence ID" value="NZ_RIBZ01000226.1"/>
</dbReference>
<organism evidence="1 2">
    <name type="scientific">Streptomyces botrytidirepellens</name>
    <dbReference type="NCBI Taxonomy" id="2486417"/>
    <lineage>
        <taxon>Bacteria</taxon>
        <taxon>Bacillati</taxon>
        <taxon>Actinomycetota</taxon>
        <taxon>Actinomycetes</taxon>
        <taxon>Kitasatosporales</taxon>
        <taxon>Streptomycetaceae</taxon>
        <taxon>Streptomyces</taxon>
    </lineage>
</organism>
<dbReference type="InterPro" id="IPR026496">
    <property type="entry name" value="GRASP_targ"/>
</dbReference>
<keyword evidence="2" id="KW-1185">Reference proteome</keyword>
<gene>
    <name evidence="1" type="primary">tgmA</name>
    <name evidence="1" type="ORF">EEJ42_16960</name>
</gene>
<reference evidence="1 2" key="1">
    <citation type="submission" date="2018-11" db="EMBL/GenBank/DDBJ databases">
        <title>The Potential of Streptomyces as Biocontrol Agents against the Tomato grey mould, Botrytis cinerea (Gray mold) Frontiers in Microbiology.</title>
        <authorList>
            <person name="Li D."/>
        </authorList>
    </citation>
    <scope>NUCLEOTIDE SEQUENCE [LARGE SCALE GENOMIC DNA]</scope>
    <source>
        <strain evidence="1 2">NEAU-LD23</strain>
    </source>
</reference>
<protein>
    <submittedName>
        <fullName evidence="1">Putative ATP-grasp-modified RiPP</fullName>
    </submittedName>
</protein>
<name>A0A3M8W4N6_9ACTN</name>
<evidence type="ECO:0000313" key="1">
    <source>
        <dbReference type="EMBL" id="RNG25082.1"/>
    </source>
</evidence>
<dbReference type="EMBL" id="RIBZ01000226">
    <property type="protein sequence ID" value="RNG25082.1"/>
    <property type="molecule type" value="Genomic_DNA"/>
</dbReference>
<dbReference type="NCBIfam" id="TIGR04186">
    <property type="entry name" value="GRASP_targ"/>
    <property type="match status" value="1"/>
</dbReference>
<dbReference type="InterPro" id="IPR025744">
    <property type="entry name" value="Rbsml_synth_pep_Strp"/>
</dbReference>
<accession>A0A3M8W4N6</accession>
<dbReference type="AlphaFoldDB" id="A0A3M8W4N6"/>
<sequence>MQPFALNHAVPADQSPAVIPYSYNAALQLNVLPDGRPAISDRGVLLECGTTTSTAGSKTHFDD</sequence>